<proteinExistence type="predicted"/>
<name>A0AC35FEF3_9BILA</name>
<protein>
    <submittedName>
        <fullName evidence="2">D-isomer specific 2-hydroxyacid dehydrogenase NAD-binding domain-containing protein</fullName>
    </submittedName>
</protein>
<evidence type="ECO:0000313" key="1">
    <source>
        <dbReference type="Proteomes" id="UP000887580"/>
    </source>
</evidence>
<dbReference type="Proteomes" id="UP000887580">
    <property type="component" value="Unplaced"/>
</dbReference>
<accession>A0AC35FEF3</accession>
<reference evidence="2" key="1">
    <citation type="submission" date="2022-11" db="UniProtKB">
        <authorList>
            <consortium name="WormBaseParasite"/>
        </authorList>
    </citation>
    <scope>IDENTIFICATION</scope>
</reference>
<dbReference type="WBParaSite" id="PS1159_v2.g16023.t1">
    <property type="protein sequence ID" value="PS1159_v2.g16023.t1"/>
    <property type="gene ID" value="PS1159_v2.g16023"/>
</dbReference>
<organism evidence="1 2">
    <name type="scientific">Panagrolaimus sp. PS1159</name>
    <dbReference type="NCBI Taxonomy" id="55785"/>
    <lineage>
        <taxon>Eukaryota</taxon>
        <taxon>Metazoa</taxon>
        <taxon>Ecdysozoa</taxon>
        <taxon>Nematoda</taxon>
        <taxon>Chromadorea</taxon>
        <taxon>Rhabditida</taxon>
        <taxon>Tylenchina</taxon>
        <taxon>Panagrolaimomorpha</taxon>
        <taxon>Panagrolaimoidea</taxon>
        <taxon>Panagrolaimidae</taxon>
        <taxon>Panagrolaimus</taxon>
    </lineage>
</organism>
<sequence>MDSAQAAALFPLDQKFDFSALLKSAASTIASLNASTSLAANLSNVNVDPAAATSTATSTTTSTGTTSTPPLPIPVSQLPPFSAMRPVYAPSGYGRQILIYDSRSYPGHRREFAYKTRFTNQSGLTTVYYRCMACRALRHRLQRILPKDKLPAVPCIAVKNDLLINDPDYPEASDHFCSPLTVQESNHRLKVTFERGYKRARMKMAAEEKNAAEQKASAAAVIASAAASIADNTPTATCEITEQPLSIEQYFWMKNESSPQGSNADDAAHSTSSCDDGHEVHSIKAAEGLSSLLFDQRSTVTNETTSNSDIDMEDDHQQHQSGKSRLDALIRLQDERENSTSPNENVFPIKSPLINPLLSSSTTSTPNPFPPISWDLPENSGNSRSAAELTCTLILSLARHVPSAHSSMKDGKWARKDYMGEEVYGKTLAIIGLGRIGQEVASRMQAFGMKVIGFDPIVSADEAAKRNIALKQLDEIWPLADYITVHVPLIPQTKDLLNRETLKKCKAGVRIINVARGGIINESDLVDALNSGHVGGAAVDVFTEEPPTFRPLVDHPKVICTPHLGASTIQAQQRVAVEVAENIVNLNNGTGLFGALNAAALAAVLDDTKAQYVRACTNLAQILATLSKDAKNIIVEFPNASNGLQKAMQAGTIVGLLQAKNVEGVNLINAEGYGSKEGITVKCEAGSGNELTIIAGDYKVRGYPSPAGTIISAINGNKIPVSLLAAGILAISTTSNSVVPEKLRPKLSVEYGLIGCGRVALFSSELTPEEISTLQNFVVVHF</sequence>
<evidence type="ECO:0000313" key="2">
    <source>
        <dbReference type="WBParaSite" id="PS1159_v2.g16023.t1"/>
    </source>
</evidence>